<dbReference type="Proteomes" id="UP000199470">
    <property type="component" value="Unassembled WGS sequence"/>
</dbReference>
<sequence>MVARAPSIFAPAAALLQRREATAAPTQGQGPGGGGAGAAAARPARPLQQRLYPNLRPVGLDPGAREQAFSLHEWYGSYGMRGGGGRGLYVPNARYVFVRTQGGETLLHPRLRHPALAQGEPVRYAGEAYFESGALRWWSNASGHYRPDPQHAPQAGLPMALFRSWDDVVRRGARPAPARGK</sequence>
<proteinExistence type="predicted"/>
<protein>
    <submittedName>
        <fullName evidence="2">Uncharacterized protein</fullName>
    </submittedName>
</protein>
<gene>
    <name evidence="2" type="ORF">SAMN02982985_05330</name>
</gene>
<evidence type="ECO:0000313" key="2">
    <source>
        <dbReference type="EMBL" id="SFM79532.1"/>
    </source>
</evidence>
<dbReference type="STRING" id="758825.SAMN02982985_05330"/>
<keyword evidence="3" id="KW-1185">Reference proteome</keyword>
<dbReference type="OrthoDB" id="8778639at2"/>
<evidence type="ECO:0000313" key="3">
    <source>
        <dbReference type="Proteomes" id="UP000199470"/>
    </source>
</evidence>
<dbReference type="RefSeq" id="WP_093390719.1">
    <property type="nucleotide sequence ID" value="NZ_FOTW01000033.1"/>
</dbReference>
<dbReference type="EMBL" id="FOTW01000033">
    <property type="protein sequence ID" value="SFM79532.1"/>
    <property type="molecule type" value="Genomic_DNA"/>
</dbReference>
<dbReference type="AlphaFoldDB" id="A0A1I4TRT4"/>
<accession>A0A1I4TRT4</accession>
<evidence type="ECO:0000256" key="1">
    <source>
        <dbReference type="SAM" id="MobiDB-lite"/>
    </source>
</evidence>
<reference evidence="2 3" key="1">
    <citation type="submission" date="2016-10" db="EMBL/GenBank/DDBJ databases">
        <authorList>
            <person name="de Groot N.N."/>
        </authorList>
    </citation>
    <scope>NUCLEOTIDE SEQUENCE [LARGE SCALE GENOMIC DNA]</scope>
    <source>
        <strain evidence="2 3">ATCC 43154</strain>
    </source>
</reference>
<name>A0A1I4TRT4_9BURK</name>
<feature type="region of interest" description="Disordered" evidence="1">
    <location>
        <begin position="20"/>
        <end position="42"/>
    </location>
</feature>
<organism evidence="2 3">
    <name type="scientific">Rugamonas rubra</name>
    <dbReference type="NCBI Taxonomy" id="758825"/>
    <lineage>
        <taxon>Bacteria</taxon>
        <taxon>Pseudomonadati</taxon>
        <taxon>Pseudomonadota</taxon>
        <taxon>Betaproteobacteria</taxon>
        <taxon>Burkholderiales</taxon>
        <taxon>Oxalobacteraceae</taxon>
        <taxon>Telluria group</taxon>
        <taxon>Rugamonas</taxon>
    </lineage>
</organism>